<gene>
    <name evidence="3" type="ORF">MMOR_35060</name>
</gene>
<feature type="region of interest" description="Disordered" evidence="2">
    <location>
        <begin position="141"/>
        <end position="162"/>
    </location>
</feature>
<evidence type="ECO:0000313" key="4">
    <source>
        <dbReference type="Proteomes" id="UP000466681"/>
    </source>
</evidence>
<sequence>MAKGTDSAFDVRDSWEMTNPKVPRPKDIKAAAQAAADSAQAAAQAAAEAAQAVAGSALRIPPASIQLATQLPDLIENLATATERLNQAIDRAERYLALADPMIRTMDAILPQLEALVATGNEVYGAVSSLPGVATLGRLANRGTAAATKRTSRGKAAPKKTK</sequence>
<dbReference type="EMBL" id="AP022560">
    <property type="protein sequence ID" value="BBX02570.1"/>
    <property type="molecule type" value="Genomic_DNA"/>
</dbReference>
<feature type="region of interest" description="Disordered" evidence="2">
    <location>
        <begin position="1"/>
        <end position="23"/>
    </location>
</feature>
<evidence type="ECO:0000256" key="2">
    <source>
        <dbReference type="SAM" id="MobiDB-lite"/>
    </source>
</evidence>
<feature type="compositionally biased region" description="Basic residues" evidence="2">
    <location>
        <begin position="150"/>
        <end position="162"/>
    </location>
</feature>
<organism evidence="3 4">
    <name type="scientific">Mycolicibacterium moriokaense</name>
    <dbReference type="NCBI Taxonomy" id="39691"/>
    <lineage>
        <taxon>Bacteria</taxon>
        <taxon>Bacillati</taxon>
        <taxon>Actinomycetota</taxon>
        <taxon>Actinomycetes</taxon>
        <taxon>Mycobacteriales</taxon>
        <taxon>Mycobacteriaceae</taxon>
        <taxon>Mycolicibacterium</taxon>
    </lineage>
</organism>
<proteinExistence type="predicted"/>
<dbReference type="KEGG" id="mmor:MMOR_35060"/>
<feature type="coiled-coil region" evidence="1">
    <location>
        <begin position="71"/>
        <end position="98"/>
    </location>
</feature>
<name>A0AAD1HCZ2_9MYCO</name>
<dbReference type="Proteomes" id="UP000466681">
    <property type="component" value="Chromosome"/>
</dbReference>
<reference evidence="3 4" key="1">
    <citation type="journal article" date="2019" name="Emerg. Microbes Infect.">
        <title>Comprehensive subspecies identification of 175 nontuberculous mycobacteria species based on 7547 genomic profiles.</title>
        <authorList>
            <person name="Matsumoto Y."/>
            <person name="Kinjo T."/>
            <person name="Motooka D."/>
            <person name="Nabeya D."/>
            <person name="Jung N."/>
            <person name="Uechi K."/>
            <person name="Horii T."/>
            <person name="Iida T."/>
            <person name="Fujita J."/>
            <person name="Nakamura S."/>
        </authorList>
    </citation>
    <scope>NUCLEOTIDE SEQUENCE [LARGE SCALE GENOMIC DNA]</scope>
    <source>
        <strain evidence="3 4">JCM 6375</strain>
    </source>
</reference>
<evidence type="ECO:0000256" key="1">
    <source>
        <dbReference type="SAM" id="Coils"/>
    </source>
</evidence>
<keyword evidence="1" id="KW-0175">Coiled coil</keyword>
<evidence type="ECO:0000313" key="3">
    <source>
        <dbReference type="EMBL" id="BBX02570.1"/>
    </source>
</evidence>
<dbReference type="AlphaFoldDB" id="A0AAD1HCZ2"/>
<protein>
    <submittedName>
        <fullName evidence="3">Uncharacterized protein</fullName>
    </submittedName>
</protein>
<accession>A0AAD1HCZ2</accession>
<keyword evidence="4" id="KW-1185">Reference proteome</keyword>